<dbReference type="InterPro" id="IPR002820">
    <property type="entry name" value="Mopterin_CF_biosynth-C_dom"/>
</dbReference>
<dbReference type="EMBL" id="VBOY01000103">
    <property type="protein sequence ID" value="TMQ63676.1"/>
    <property type="molecule type" value="Genomic_DNA"/>
</dbReference>
<dbReference type="Gene3D" id="3.30.70.640">
    <property type="entry name" value="Molybdopterin cofactor biosynthesis C (MoaC) domain"/>
    <property type="match status" value="1"/>
</dbReference>
<dbReference type="InterPro" id="IPR047594">
    <property type="entry name" value="MoaC_bact/euk"/>
</dbReference>
<accession>A0A538TJ75</accession>
<dbReference type="EC" id="4.6.1.17" evidence="3"/>
<dbReference type="InterPro" id="IPR050105">
    <property type="entry name" value="MoCo_biosynth_MoaA/MoaC"/>
</dbReference>
<sequence length="145" mass="15708">MVDVGTKPVTARQAMARGRVFMRPETLALLESGDPRKGNVLATAHLAGVMAAKRTSEIIPLAHALPLDSVRLAFTIDRENPSVGIESRVRTRARTGVEMEALTAVAAAALTIYDMLKAVDRGMVLGEIALWEKRGGRSGLYRRRA</sequence>
<dbReference type="NCBIfam" id="NF006870">
    <property type="entry name" value="PRK09364.1"/>
    <property type="match status" value="1"/>
</dbReference>
<name>A0A538TJ75_UNCEI</name>
<dbReference type="SUPFAM" id="SSF55040">
    <property type="entry name" value="Molybdenum cofactor biosynthesis protein C, MoaC"/>
    <property type="match status" value="1"/>
</dbReference>
<organism evidence="7 8">
    <name type="scientific">Eiseniibacteriota bacterium</name>
    <dbReference type="NCBI Taxonomy" id="2212470"/>
    <lineage>
        <taxon>Bacteria</taxon>
        <taxon>Candidatus Eiseniibacteriota</taxon>
    </lineage>
</organism>
<evidence type="ECO:0000313" key="7">
    <source>
        <dbReference type="EMBL" id="TMQ63676.1"/>
    </source>
</evidence>
<evidence type="ECO:0000256" key="3">
    <source>
        <dbReference type="ARBA" id="ARBA00012575"/>
    </source>
</evidence>
<evidence type="ECO:0000256" key="1">
    <source>
        <dbReference type="ARBA" id="ARBA00001637"/>
    </source>
</evidence>
<dbReference type="CDD" id="cd01420">
    <property type="entry name" value="MoaC_PE"/>
    <property type="match status" value="1"/>
</dbReference>
<comment type="pathway">
    <text evidence="2">Cofactor biosynthesis; molybdopterin biosynthesis.</text>
</comment>
<dbReference type="Pfam" id="PF01967">
    <property type="entry name" value="MoaC"/>
    <property type="match status" value="1"/>
</dbReference>
<dbReference type="InterPro" id="IPR036522">
    <property type="entry name" value="MoaC_sf"/>
</dbReference>
<dbReference type="GO" id="GO:0061799">
    <property type="term" value="F:cyclic pyranopterin monophosphate synthase activity"/>
    <property type="evidence" value="ECO:0007669"/>
    <property type="project" value="UniProtKB-EC"/>
</dbReference>
<dbReference type="UniPathway" id="UPA00344"/>
<evidence type="ECO:0000259" key="6">
    <source>
        <dbReference type="Pfam" id="PF01967"/>
    </source>
</evidence>
<dbReference type="AlphaFoldDB" id="A0A538TJ75"/>
<evidence type="ECO:0000313" key="8">
    <source>
        <dbReference type="Proteomes" id="UP000316609"/>
    </source>
</evidence>
<reference evidence="7 8" key="1">
    <citation type="journal article" date="2019" name="Nat. Microbiol.">
        <title>Mediterranean grassland soil C-N compound turnover is dependent on rainfall and depth, and is mediated by genomically divergent microorganisms.</title>
        <authorList>
            <person name="Diamond S."/>
            <person name="Andeer P.F."/>
            <person name="Li Z."/>
            <person name="Crits-Christoph A."/>
            <person name="Burstein D."/>
            <person name="Anantharaman K."/>
            <person name="Lane K.R."/>
            <person name="Thomas B.C."/>
            <person name="Pan C."/>
            <person name="Northen T.R."/>
            <person name="Banfield J.F."/>
        </authorList>
    </citation>
    <scope>NUCLEOTIDE SEQUENCE [LARGE SCALE GENOMIC DNA]</scope>
    <source>
        <strain evidence="7">WS_8</strain>
    </source>
</reference>
<keyword evidence="5 7" id="KW-0456">Lyase</keyword>
<dbReference type="PANTHER" id="PTHR22960">
    <property type="entry name" value="MOLYBDOPTERIN COFACTOR SYNTHESIS PROTEIN A"/>
    <property type="match status" value="1"/>
</dbReference>
<dbReference type="Proteomes" id="UP000316609">
    <property type="component" value="Unassembled WGS sequence"/>
</dbReference>
<proteinExistence type="predicted"/>
<dbReference type="GO" id="GO:0006777">
    <property type="term" value="P:Mo-molybdopterin cofactor biosynthetic process"/>
    <property type="evidence" value="ECO:0007669"/>
    <property type="project" value="UniProtKB-KW"/>
</dbReference>
<dbReference type="NCBIfam" id="TIGR00581">
    <property type="entry name" value="moaC"/>
    <property type="match status" value="1"/>
</dbReference>
<keyword evidence="4" id="KW-0501">Molybdenum cofactor biosynthesis</keyword>
<comment type="caution">
    <text evidence="7">The sequence shown here is derived from an EMBL/GenBank/DDBJ whole genome shotgun (WGS) entry which is preliminary data.</text>
</comment>
<dbReference type="InterPro" id="IPR023045">
    <property type="entry name" value="MoaC"/>
</dbReference>
<evidence type="ECO:0000256" key="2">
    <source>
        <dbReference type="ARBA" id="ARBA00005046"/>
    </source>
</evidence>
<feature type="domain" description="Molybdopterin cofactor biosynthesis C (MoaC)" evidence="6">
    <location>
        <begin position="1"/>
        <end position="136"/>
    </location>
</feature>
<evidence type="ECO:0000256" key="5">
    <source>
        <dbReference type="ARBA" id="ARBA00023239"/>
    </source>
</evidence>
<evidence type="ECO:0000256" key="4">
    <source>
        <dbReference type="ARBA" id="ARBA00023150"/>
    </source>
</evidence>
<gene>
    <name evidence="7" type="primary">moaC</name>
    <name evidence="7" type="ORF">E6K78_10305</name>
</gene>
<protein>
    <recommendedName>
        <fullName evidence="3">cyclic pyranopterin monophosphate synthase</fullName>
        <ecNumber evidence="3">4.6.1.17</ecNumber>
    </recommendedName>
</protein>
<comment type="catalytic activity">
    <reaction evidence="1">
        <text>(8S)-3',8-cyclo-7,8-dihydroguanosine 5'-triphosphate = cyclic pyranopterin phosphate + diphosphate</text>
        <dbReference type="Rhea" id="RHEA:49580"/>
        <dbReference type="ChEBI" id="CHEBI:33019"/>
        <dbReference type="ChEBI" id="CHEBI:59648"/>
        <dbReference type="ChEBI" id="CHEBI:131766"/>
        <dbReference type="EC" id="4.6.1.17"/>
    </reaction>
</comment>